<name>A0ABV0TMY9_9TELE</name>
<reference evidence="1 2" key="1">
    <citation type="submission" date="2021-06" db="EMBL/GenBank/DDBJ databases">
        <authorList>
            <person name="Palmer J.M."/>
        </authorList>
    </citation>
    <scope>NUCLEOTIDE SEQUENCE [LARGE SCALE GENOMIC DNA]</scope>
    <source>
        <strain evidence="2">if_2019</strain>
        <tissue evidence="1">Muscle</tissue>
    </source>
</reference>
<protein>
    <submittedName>
        <fullName evidence="1">Uncharacterized protein</fullName>
    </submittedName>
</protein>
<evidence type="ECO:0000313" key="1">
    <source>
        <dbReference type="EMBL" id="MEQ2233720.1"/>
    </source>
</evidence>
<evidence type="ECO:0000313" key="2">
    <source>
        <dbReference type="Proteomes" id="UP001482620"/>
    </source>
</evidence>
<accession>A0ABV0TMY9</accession>
<keyword evidence="2" id="KW-1185">Reference proteome</keyword>
<sequence>MFQLFFFFFKLEKQLRGTFWRSCGDQQHRWENLLKDLLNYLSQSFYKSGLYGSVANIKSLLTENRSNIYLYFATNHVRDTGKTYSTDQKFGHTFSFKEFSLFS</sequence>
<comment type="caution">
    <text evidence="1">The sequence shown here is derived from an EMBL/GenBank/DDBJ whole genome shotgun (WGS) entry which is preliminary data.</text>
</comment>
<proteinExistence type="predicted"/>
<gene>
    <name evidence="1" type="ORF">ILYODFUR_024671</name>
</gene>
<dbReference type="Proteomes" id="UP001482620">
    <property type="component" value="Unassembled WGS sequence"/>
</dbReference>
<dbReference type="EMBL" id="JAHRIQ010037701">
    <property type="protein sequence ID" value="MEQ2233720.1"/>
    <property type="molecule type" value="Genomic_DNA"/>
</dbReference>
<organism evidence="1 2">
    <name type="scientific">Ilyodon furcidens</name>
    <name type="common">goldbreast splitfin</name>
    <dbReference type="NCBI Taxonomy" id="33524"/>
    <lineage>
        <taxon>Eukaryota</taxon>
        <taxon>Metazoa</taxon>
        <taxon>Chordata</taxon>
        <taxon>Craniata</taxon>
        <taxon>Vertebrata</taxon>
        <taxon>Euteleostomi</taxon>
        <taxon>Actinopterygii</taxon>
        <taxon>Neopterygii</taxon>
        <taxon>Teleostei</taxon>
        <taxon>Neoteleostei</taxon>
        <taxon>Acanthomorphata</taxon>
        <taxon>Ovalentaria</taxon>
        <taxon>Atherinomorphae</taxon>
        <taxon>Cyprinodontiformes</taxon>
        <taxon>Goodeidae</taxon>
        <taxon>Ilyodon</taxon>
    </lineage>
</organism>